<proteinExistence type="predicted"/>
<accession>A0A915J8K1</accession>
<organism evidence="1 2">
    <name type="scientific">Romanomermis culicivorax</name>
    <name type="common">Nematode worm</name>
    <dbReference type="NCBI Taxonomy" id="13658"/>
    <lineage>
        <taxon>Eukaryota</taxon>
        <taxon>Metazoa</taxon>
        <taxon>Ecdysozoa</taxon>
        <taxon>Nematoda</taxon>
        <taxon>Enoplea</taxon>
        <taxon>Dorylaimia</taxon>
        <taxon>Mermithida</taxon>
        <taxon>Mermithoidea</taxon>
        <taxon>Mermithidae</taxon>
        <taxon>Romanomermis</taxon>
    </lineage>
</organism>
<dbReference type="WBParaSite" id="nRc.2.0.1.t22083-RA">
    <property type="protein sequence ID" value="nRc.2.0.1.t22083-RA"/>
    <property type="gene ID" value="nRc.2.0.1.g22083"/>
</dbReference>
<reference evidence="2" key="1">
    <citation type="submission" date="2022-11" db="UniProtKB">
        <authorList>
            <consortium name="WormBaseParasite"/>
        </authorList>
    </citation>
    <scope>IDENTIFICATION</scope>
</reference>
<evidence type="ECO:0000313" key="2">
    <source>
        <dbReference type="WBParaSite" id="nRc.2.0.1.t22083-RA"/>
    </source>
</evidence>
<sequence length="104" mass="11941">MSKDSSFFDGTWLGWKLPSVVFGKIAVILSDRKLIFRLNVSSCSFSDETDRQQLETFSLIIHFWSGRITASLQKTTDGNLQPNRPNENFPSVQLRSVKCIPFRR</sequence>
<name>A0A915J8K1_ROMCU</name>
<keyword evidence="1" id="KW-1185">Reference proteome</keyword>
<dbReference type="Proteomes" id="UP000887565">
    <property type="component" value="Unplaced"/>
</dbReference>
<evidence type="ECO:0000313" key="1">
    <source>
        <dbReference type="Proteomes" id="UP000887565"/>
    </source>
</evidence>
<protein>
    <submittedName>
        <fullName evidence="2">Uncharacterized protein</fullName>
    </submittedName>
</protein>
<dbReference type="AlphaFoldDB" id="A0A915J8K1"/>